<organism evidence="6">
    <name type="scientific">marine metagenome</name>
    <dbReference type="NCBI Taxonomy" id="408172"/>
    <lineage>
        <taxon>unclassified sequences</taxon>
        <taxon>metagenomes</taxon>
        <taxon>ecological metagenomes</taxon>
    </lineage>
</organism>
<dbReference type="AlphaFoldDB" id="A0A382ALW0"/>
<protein>
    <recommendedName>
        <fullName evidence="1">aspartate kinase</fullName>
        <ecNumber evidence="1">2.7.2.4</ecNumber>
    </recommendedName>
</protein>
<evidence type="ECO:0000259" key="5">
    <source>
        <dbReference type="Pfam" id="PF22468"/>
    </source>
</evidence>
<reference evidence="6" key="1">
    <citation type="submission" date="2018-05" db="EMBL/GenBank/DDBJ databases">
        <authorList>
            <person name="Lanie J.A."/>
            <person name="Ng W.-L."/>
            <person name="Kazmierczak K.M."/>
            <person name="Andrzejewski T.M."/>
            <person name="Davidsen T.M."/>
            <person name="Wayne K.J."/>
            <person name="Tettelin H."/>
            <person name="Glass J.I."/>
            <person name="Rusch D."/>
            <person name="Podicherti R."/>
            <person name="Tsui H.-C.T."/>
            <person name="Winkler M.E."/>
        </authorList>
    </citation>
    <scope>NUCLEOTIDE SEQUENCE</scope>
</reference>
<dbReference type="CDD" id="cd04923">
    <property type="entry name" value="ACT_AK-LysC-DapG-like_2"/>
    <property type="match status" value="1"/>
</dbReference>
<accession>A0A382ALW0</accession>
<dbReference type="EMBL" id="UINC01025788">
    <property type="protein sequence ID" value="SVB02023.1"/>
    <property type="molecule type" value="Genomic_DNA"/>
</dbReference>
<keyword evidence="3" id="KW-0808">Transferase</keyword>
<dbReference type="InterPro" id="IPR045865">
    <property type="entry name" value="ACT-like_dom_sf"/>
</dbReference>
<dbReference type="EC" id="2.7.2.4" evidence="1"/>
<name>A0A382ALW0_9ZZZZ</name>
<dbReference type="GO" id="GO:0005524">
    <property type="term" value="F:ATP binding"/>
    <property type="evidence" value="ECO:0007669"/>
    <property type="project" value="UniProtKB-KW"/>
</dbReference>
<feature type="non-terminal residue" evidence="6">
    <location>
        <position position="1"/>
    </location>
</feature>
<evidence type="ECO:0000256" key="3">
    <source>
        <dbReference type="ARBA" id="ARBA00022777"/>
    </source>
</evidence>
<dbReference type="SUPFAM" id="SSF55021">
    <property type="entry name" value="ACT-like"/>
    <property type="match status" value="1"/>
</dbReference>
<evidence type="ECO:0000256" key="4">
    <source>
        <dbReference type="ARBA" id="ARBA00022840"/>
    </source>
</evidence>
<dbReference type="Gene3D" id="3.30.2130.10">
    <property type="entry name" value="VC0802-like"/>
    <property type="match status" value="1"/>
</dbReference>
<dbReference type="InterPro" id="IPR054352">
    <property type="entry name" value="ACT_Aspartokinase"/>
</dbReference>
<gene>
    <name evidence="6" type="ORF">METZ01_LOCUS154877</name>
</gene>
<evidence type="ECO:0000256" key="1">
    <source>
        <dbReference type="ARBA" id="ARBA00013059"/>
    </source>
</evidence>
<feature type="domain" description="Aspartokinase ACT" evidence="5">
    <location>
        <begin position="2"/>
        <end position="46"/>
    </location>
</feature>
<keyword evidence="2" id="KW-0547">Nucleotide-binding</keyword>
<proteinExistence type="predicted"/>
<dbReference type="GO" id="GO:0004072">
    <property type="term" value="F:aspartate kinase activity"/>
    <property type="evidence" value="ECO:0007669"/>
    <property type="project" value="UniProtKB-EC"/>
</dbReference>
<evidence type="ECO:0000313" key="6">
    <source>
        <dbReference type="EMBL" id="SVB02023.1"/>
    </source>
</evidence>
<sequence>YASRMFSALSEGGINIEMITTSEIRITCIVEEEKVGVAARVLHDAFELEKED</sequence>
<dbReference type="Pfam" id="PF22468">
    <property type="entry name" value="ACT_9"/>
    <property type="match status" value="1"/>
</dbReference>
<keyword evidence="3" id="KW-0418">Kinase</keyword>
<evidence type="ECO:0000256" key="2">
    <source>
        <dbReference type="ARBA" id="ARBA00022741"/>
    </source>
</evidence>
<keyword evidence="4" id="KW-0067">ATP-binding</keyword>